<feature type="transmembrane region" description="Helical" evidence="2">
    <location>
        <begin position="184"/>
        <end position="202"/>
    </location>
</feature>
<dbReference type="Pfam" id="PF20146">
    <property type="entry name" value="NRF"/>
    <property type="match status" value="3"/>
</dbReference>
<feature type="compositionally biased region" description="Polar residues" evidence="1">
    <location>
        <begin position="890"/>
        <end position="916"/>
    </location>
</feature>
<feature type="domain" description="Nose resistant-to-fluoxetine protein N-terminal" evidence="3">
    <location>
        <begin position="48"/>
        <end position="139"/>
    </location>
</feature>
<feature type="transmembrane region" description="Helical" evidence="2">
    <location>
        <begin position="521"/>
        <end position="539"/>
    </location>
</feature>
<dbReference type="InterPro" id="IPR006621">
    <property type="entry name" value="Nose-resist-to-fluoxetine_N"/>
</dbReference>
<keyword evidence="2" id="KW-0812">Transmembrane</keyword>
<feature type="transmembrane region" description="Helical" evidence="2">
    <location>
        <begin position="238"/>
        <end position="259"/>
    </location>
</feature>
<organism evidence="4 5">
    <name type="scientific">Parthenolecanium corni</name>
    <dbReference type="NCBI Taxonomy" id="536013"/>
    <lineage>
        <taxon>Eukaryota</taxon>
        <taxon>Metazoa</taxon>
        <taxon>Ecdysozoa</taxon>
        <taxon>Arthropoda</taxon>
        <taxon>Hexapoda</taxon>
        <taxon>Insecta</taxon>
        <taxon>Pterygota</taxon>
        <taxon>Neoptera</taxon>
        <taxon>Paraneoptera</taxon>
        <taxon>Hemiptera</taxon>
        <taxon>Sternorrhyncha</taxon>
        <taxon>Coccoidea</taxon>
        <taxon>Coccidae</taxon>
        <taxon>Parthenolecanium</taxon>
    </lineage>
</organism>
<feature type="region of interest" description="Disordered" evidence="1">
    <location>
        <begin position="844"/>
        <end position="954"/>
    </location>
</feature>
<keyword evidence="2" id="KW-1133">Transmembrane helix</keyword>
<accession>A0AAN9TTK2</accession>
<feature type="transmembrane region" description="Helical" evidence="2">
    <location>
        <begin position="795"/>
        <end position="816"/>
    </location>
</feature>
<keyword evidence="5" id="KW-1185">Reference proteome</keyword>
<keyword evidence="2" id="KW-0472">Membrane</keyword>
<feature type="domain" description="Nose resistant-to-fluoxetine protein N-terminal" evidence="3">
    <location>
        <begin position="385"/>
        <end position="476"/>
    </location>
</feature>
<evidence type="ECO:0000313" key="4">
    <source>
        <dbReference type="EMBL" id="KAK7605049.1"/>
    </source>
</evidence>
<dbReference type="PANTHER" id="PTHR11161:SF0">
    <property type="entry name" value="O-ACYLTRANSFERASE LIKE PROTEIN"/>
    <property type="match status" value="1"/>
</dbReference>
<dbReference type="PANTHER" id="PTHR11161">
    <property type="entry name" value="O-ACYLTRANSFERASE"/>
    <property type="match status" value="1"/>
</dbReference>
<dbReference type="AlphaFoldDB" id="A0AAN9TTK2"/>
<evidence type="ECO:0000313" key="5">
    <source>
        <dbReference type="Proteomes" id="UP001367676"/>
    </source>
</evidence>
<sequence length="969" mass="109708">MVVSTVSSVASTSGHYSNIPNPLRKWITELFADSQRDFSMEQAPSMMEHLGNWAECLRASGPNDIAGKYCIAEIILKNLPIDEYDLDRHRTIKGCECEDCSAWSMLRKCSDDPLRAERRKIQWAICLPSSCSSGDLKTSLESVMTPIFDGSGLTVQVNIDSSMCSTSVLEPENYPKEYYITRTIPIYGMVILFVANMLPYLGDGPFWNSSQAWITKPCKRYWLTSLLAVNNFDGVNRLYMWSIADIVIALPASFFYYLIVDGPFSNLIKLLKTEMLKTVYVSCLNFRLVVSIFGWMSHFSSSCLSFRLIVSIFDLMSHFSSRCLKFRLVVSFFVQLSQFSSTVSSVASTSGHYSNIPNPLRKWITELFADLQRDFSMEQAPSMMEHLGNWAECLRASGPNDIAGKYCIAEIMLKNLPIDEYDLDRHLTIKGCECEDCSAWSMLRKCSDDPLRAERRKIQWAICLPSSCLSEDLKTSLESVMTPIFYGSGLTVQVNIDSSMCSTSVLETENYPKEYYITRTIPLYGMVILFVANMLPYLGDGPLWNSSQGWITQPCKRYWLTSLLAVNNFDGADKLYMWSIADIVIGLPASFFYYLIVDGPFSNLIKLLKTEMLKTVYVRKWFKELFSEAEQNFRMDHAAVNSKCRSDFLLYMSHLRNQSVWSVRMRESSEWPSVGVYSGMVDHLGNFAECLRAAGPEGITGKFCMARMQIKNFPISPHDPAICLSTEGYECEQCSAWSILRKCTGDPVRAERRLIQWAICLPSSCTAEDLQISLNNLMVPIFESSDMEDYHTGGMFLLSQLNAVDVFLLVSGFLLYRFSVDPMRGLGFPYVGIYLVFRIMKQSEATRGNPRQPEAIRGNLRQPEAIRGNPRQSEATRGNPRQPEAIRGNPRQSEATRGNPRQSEATRGNPRQSEATRGNPRQPEAIRGNPRQSEATQGNPRQPKAIQGTPRHWCKFQPCTGLVSFQSYV</sequence>
<name>A0AAN9TTK2_9HEMI</name>
<feature type="transmembrane region" description="Helical" evidence="2">
    <location>
        <begin position="575"/>
        <end position="596"/>
    </location>
</feature>
<feature type="compositionally biased region" description="Polar residues" evidence="1">
    <location>
        <begin position="930"/>
        <end position="940"/>
    </location>
</feature>
<comment type="caution">
    <text evidence="4">The sequence shown here is derived from an EMBL/GenBank/DDBJ whole genome shotgun (WGS) entry which is preliminary data.</text>
</comment>
<dbReference type="InterPro" id="IPR052728">
    <property type="entry name" value="O2_lipid_transport_reg"/>
</dbReference>
<evidence type="ECO:0000256" key="2">
    <source>
        <dbReference type="SAM" id="Phobius"/>
    </source>
</evidence>
<reference evidence="4 5" key="1">
    <citation type="submission" date="2024-03" db="EMBL/GenBank/DDBJ databases">
        <title>Adaptation during the transition from Ophiocordyceps entomopathogen to insect associate is accompanied by gene loss and intensified selection.</title>
        <authorList>
            <person name="Ward C.M."/>
            <person name="Onetto C.A."/>
            <person name="Borneman A.R."/>
        </authorList>
    </citation>
    <scope>NUCLEOTIDE SEQUENCE [LARGE SCALE GENOMIC DNA]</scope>
    <source>
        <strain evidence="4">AWRI1</strain>
        <tissue evidence="4">Single Adult Female</tissue>
    </source>
</reference>
<dbReference type="EMBL" id="JBBCAQ010000003">
    <property type="protein sequence ID" value="KAK7605049.1"/>
    <property type="molecule type" value="Genomic_DNA"/>
</dbReference>
<evidence type="ECO:0000256" key="1">
    <source>
        <dbReference type="SAM" id="MobiDB-lite"/>
    </source>
</evidence>
<proteinExistence type="predicted"/>
<gene>
    <name evidence="4" type="ORF">V9T40_006235</name>
</gene>
<evidence type="ECO:0000259" key="3">
    <source>
        <dbReference type="Pfam" id="PF20146"/>
    </source>
</evidence>
<dbReference type="Proteomes" id="UP001367676">
    <property type="component" value="Unassembled WGS sequence"/>
</dbReference>
<feature type="domain" description="Nose resistant-to-fluoxetine protein N-terminal" evidence="3">
    <location>
        <begin position="644"/>
        <end position="772"/>
    </location>
</feature>
<protein>
    <recommendedName>
        <fullName evidence="3">Nose resistant-to-fluoxetine protein N-terminal domain-containing protein</fullName>
    </recommendedName>
</protein>